<dbReference type="Proteomes" id="UP000632740">
    <property type="component" value="Unassembled WGS sequence"/>
</dbReference>
<dbReference type="GO" id="GO:0003796">
    <property type="term" value="F:lysozyme activity"/>
    <property type="evidence" value="ECO:0007669"/>
    <property type="project" value="UniProtKB-EC"/>
</dbReference>
<dbReference type="InterPro" id="IPR002053">
    <property type="entry name" value="Glyco_hydro_25"/>
</dbReference>
<keyword evidence="6" id="KW-1185">Reference proteome</keyword>
<dbReference type="SUPFAM" id="SSF51445">
    <property type="entry name" value="(Trans)glycosidases"/>
    <property type="match status" value="1"/>
</dbReference>
<dbReference type="AlphaFoldDB" id="A0A919P3R1"/>
<dbReference type="GO" id="GO:0016052">
    <property type="term" value="P:carbohydrate catabolic process"/>
    <property type="evidence" value="ECO:0007669"/>
    <property type="project" value="TreeGrafter"/>
</dbReference>
<dbReference type="EMBL" id="BONK01000008">
    <property type="protein sequence ID" value="GIG21705.1"/>
    <property type="molecule type" value="Genomic_DNA"/>
</dbReference>
<evidence type="ECO:0000256" key="3">
    <source>
        <dbReference type="ARBA" id="ARBA00023295"/>
    </source>
</evidence>
<name>A0A919P3R1_9CELL</name>
<evidence type="ECO:0000313" key="6">
    <source>
        <dbReference type="Proteomes" id="UP000632740"/>
    </source>
</evidence>
<dbReference type="PANTHER" id="PTHR34135">
    <property type="entry name" value="LYSOZYME"/>
    <property type="match status" value="1"/>
</dbReference>
<evidence type="ECO:0000256" key="1">
    <source>
        <dbReference type="ARBA" id="ARBA00010646"/>
    </source>
</evidence>
<dbReference type="InterPro" id="IPR018077">
    <property type="entry name" value="Glyco_hydro_fam25_subgr"/>
</dbReference>
<dbReference type="InterPro" id="IPR017853">
    <property type="entry name" value="GH"/>
</dbReference>
<sequence>MIAAATVLVLLGAAVALASRGVLWPNRAFAARYEVRGIDVSAHQGEVDWPTVARQGVDFAYVKATEGSSFVDARFEDNVREARAAGLLVGAYHFFSFESSGEAQAEHVLETVPDEEGLLPVAVDVEHYGAFQAHPPDVATVRAELTALLETLRAHGEEPVVYATQAAYERYVAGAFPGTPIWIRSVYVPPSMSDARAWTFWQYSAKERLDGFDGDEPFVDMNVFRGDADELRALASQP</sequence>
<accession>A0A919P3R1</accession>
<dbReference type="InterPro" id="IPR008270">
    <property type="entry name" value="Glyco_hydro_25_AS"/>
</dbReference>
<dbReference type="PROSITE" id="PS00953">
    <property type="entry name" value="GLYCOSYL_HYDROL_F25_1"/>
    <property type="match status" value="1"/>
</dbReference>
<comment type="catalytic activity">
    <reaction evidence="4">
        <text>Hydrolysis of (1-&gt;4)-beta-linkages between N-acetylmuramic acid and N-acetyl-D-glucosamine residues in a peptidoglycan and between N-acetyl-D-glucosamine residues in chitodextrins.</text>
        <dbReference type="EC" id="3.2.1.17"/>
    </reaction>
</comment>
<comment type="similarity">
    <text evidence="1 4">Belongs to the glycosyl hydrolase 25 family.</text>
</comment>
<evidence type="ECO:0000256" key="2">
    <source>
        <dbReference type="ARBA" id="ARBA00022801"/>
    </source>
</evidence>
<dbReference type="GO" id="GO:0016998">
    <property type="term" value="P:cell wall macromolecule catabolic process"/>
    <property type="evidence" value="ECO:0007669"/>
    <property type="project" value="InterPro"/>
</dbReference>
<proteinExistence type="inferred from homology"/>
<comment type="caution">
    <text evidence="5">The sequence shown here is derived from an EMBL/GenBank/DDBJ whole genome shotgun (WGS) entry which is preliminary data.</text>
</comment>
<keyword evidence="2 4" id="KW-0378">Hydrolase</keyword>
<gene>
    <name evidence="5" type="ORF">Cch01nite_24290</name>
</gene>
<keyword evidence="3 4" id="KW-0326">Glycosidase</keyword>
<dbReference type="PANTHER" id="PTHR34135:SF2">
    <property type="entry name" value="LYSOZYME"/>
    <property type="match status" value="1"/>
</dbReference>
<dbReference type="EC" id="3.2.1.17" evidence="4"/>
<evidence type="ECO:0000256" key="4">
    <source>
        <dbReference type="RuleBase" id="RU361176"/>
    </source>
</evidence>
<dbReference type="PROSITE" id="PS51904">
    <property type="entry name" value="GLYCOSYL_HYDROL_F25_2"/>
    <property type="match status" value="1"/>
</dbReference>
<reference evidence="5" key="1">
    <citation type="submission" date="2021-01" db="EMBL/GenBank/DDBJ databases">
        <title>Whole genome shotgun sequence of Cellulomonas chitinilytica NBRC 110799.</title>
        <authorList>
            <person name="Komaki H."/>
            <person name="Tamura T."/>
        </authorList>
    </citation>
    <scope>NUCLEOTIDE SEQUENCE</scope>
    <source>
        <strain evidence="5">NBRC 110799</strain>
    </source>
</reference>
<protein>
    <recommendedName>
        <fullName evidence="4">Lysozyme</fullName>
        <ecNumber evidence="4">3.2.1.17</ecNumber>
    </recommendedName>
</protein>
<dbReference type="Gene3D" id="3.20.20.80">
    <property type="entry name" value="Glycosidases"/>
    <property type="match status" value="1"/>
</dbReference>
<organism evidence="5 6">
    <name type="scientific">Cellulomonas chitinilytica</name>
    <dbReference type="NCBI Taxonomy" id="398759"/>
    <lineage>
        <taxon>Bacteria</taxon>
        <taxon>Bacillati</taxon>
        <taxon>Actinomycetota</taxon>
        <taxon>Actinomycetes</taxon>
        <taxon>Micrococcales</taxon>
        <taxon>Cellulomonadaceae</taxon>
        <taxon>Cellulomonas</taxon>
    </lineage>
</organism>
<evidence type="ECO:0000313" key="5">
    <source>
        <dbReference type="EMBL" id="GIG21705.1"/>
    </source>
</evidence>
<dbReference type="Pfam" id="PF01183">
    <property type="entry name" value="Glyco_hydro_25"/>
    <property type="match status" value="1"/>
</dbReference>
<dbReference type="GO" id="GO:0009253">
    <property type="term" value="P:peptidoglycan catabolic process"/>
    <property type="evidence" value="ECO:0007669"/>
    <property type="project" value="InterPro"/>
</dbReference>
<dbReference type="SMART" id="SM00641">
    <property type="entry name" value="Glyco_25"/>
    <property type="match status" value="1"/>
</dbReference>